<dbReference type="Proteomes" id="UP000031523">
    <property type="component" value="Chromosome"/>
</dbReference>
<accession>A0A0B5F7P8</accession>
<gene>
    <name evidence="2" type="ORF">SLNWT_6465</name>
</gene>
<evidence type="ECO:0000313" key="3">
    <source>
        <dbReference type="Proteomes" id="UP000031523"/>
    </source>
</evidence>
<proteinExistence type="predicted"/>
<dbReference type="AlphaFoldDB" id="A0A0B5F7P8"/>
<keyword evidence="3" id="KW-1185">Reference proteome</keyword>
<reference evidence="2 3" key="1">
    <citation type="submission" date="2015-01" db="EMBL/GenBank/DDBJ databases">
        <title>Enhanced salinomycin production by adjusting the supply of polyketide extender units in Streptomyce albus DSM 41398.</title>
        <authorList>
            <person name="Lu C."/>
        </authorList>
    </citation>
    <scope>NUCLEOTIDE SEQUENCE [LARGE SCALE GENOMIC DNA]</scope>
    <source>
        <strain evidence="3">ATCC 21838 / DSM 41398 / FERM P-419 / JCM 4703 / NBRC 107858</strain>
    </source>
</reference>
<protein>
    <submittedName>
        <fullName evidence="2">Uncharacterized protein</fullName>
    </submittedName>
</protein>
<feature type="region of interest" description="Disordered" evidence="1">
    <location>
        <begin position="35"/>
        <end position="60"/>
    </location>
</feature>
<sequence>MSTGLAPAPYDLAECAPSTSRTLWGSLPTRMNRMNRRRRKHSPPETGCHRRALGWGRDRS</sequence>
<evidence type="ECO:0000313" key="2">
    <source>
        <dbReference type="EMBL" id="AJE86841.1"/>
    </source>
</evidence>
<organism evidence="2 3">
    <name type="scientific">Streptomyces albus (strain ATCC 21838 / DSM 41398 / FERM P-419 / JCM 4703 / NBRC 107858)</name>
    <dbReference type="NCBI Taxonomy" id="1081613"/>
    <lineage>
        <taxon>Bacteria</taxon>
        <taxon>Bacillati</taxon>
        <taxon>Actinomycetota</taxon>
        <taxon>Actinomycetes</taxon>
        <taxon>Kitasatosporales</taxon>
        <taxon>Streptomycetaceae</taxon>
        <taxon>Streptomyces</taxon>
    </lineage>
</organism>
<evidence type="ECO:0000256" key="1">
    <source>
        <dbReference type="SAM" id="MobiDB-lite"/>
    </source>
</evidence>
<dbReference type="EMBL" id="CP010519">
    <property type="protein sequence ID" value="AJE86841.1"/>
    <property type="molecule type" value="Genomic_DNA"/>
</dbReference>
<dbReference type="KEGG" id="sals:SLNWT_6465"/>
<name>A0A0B5F7P8_STRA4</name>